<reference evidence="5" key="1">
    <citation type="journal article" date="2020" name="Int. J. Syst. Evol. Microbiol.">
        <title>Alteromonas alba sp. nov., a marine bacterium isolated from the seawater of the West Pacific Ocean.</title>
        <authorList>
            <person name="Sun C."/>
            <person name="Wu Y.-H."/>
            <person name="Xamxidin M."/>
            <person name="Cheng H."/>
            <person name="Xu X.-W."/>
        </authorList>
    </citation>
    <scope>NUCLEOTIDE SEQUENCE [LARGE SCALE GENOMIC DNA]</scope>
    <source>
        <strain evidence="5">190</strain>
    </source>
</reference>
<protein>
    <recommendedName>
        <fullName evidence="3">HPt domain-containing protein</fullName>
    </recommendedName>
</protein>
<evidence type="ECO:0000256" key="2">
    <source>
        <dbReference type="PROSITE-ProRule" id="PRU00110"/>
    </source>
</evidence>
<evidence type="ECO:0000313" key="5">
    <source>
        <dbReference type="Proteomes" id="UP000238949"/>
    </source>
</evidence>
<evidence type="ECO:0000313" key="4">
    <source>
        <dbReference type="EMBL" id="PRO74178.1"/>
    </source>
</evidence>
<sequence>MQEQPMVIDFDFGLRQLNGNRSLLYRLLRKFAAEYQSLDTRLQTMLAQQEITEAENLVHTLKGVSGNLGCTAVYQSSRLVNEELKLGKPEQSSLKELFHRLAETIRVIEELPDDSELTASAKAAPSDEKQQTYQALSQALQHHEYINDEKLNNWLATLDLNSAHQQELVDAVSSLEYDKALAILEDTNA</sequence>
<keyword evidence="1" id="KW-0902">Two-component regulatory system</keyword>
<dbReference type="AlphaFoldDB" id="A0A2S9VCJ2"/>
<dbReference type="Gene3D" id="1.20.120.160">
    <property type="entry name" value="HPT domain"/>
    <property type="match status" value="1"/>
</dbReference>
<dbReference type="PROSITE" id="PS50894">
    <property type="entry name" value="HPT"/>
    <property type="match status" value="1"/>
</dbReference>
<evidence type="ECO:0000256" key="1">
    <source>
        <dbReference type="ARBA" id="ARBA00023012"/>
    </source>
</evidence>
<organism evidence="4 5">
    <name type="scientific">Alteromonas alba</name>
    <dbReference type="NCBI Taxonomy" id="2079529"/>
    <lineage>
        <taxon>Bacteria</taxon>
        <taxon>Pseudomonadati</taxon>
        <taxon>Pseudomonadota</taxon>
        <taxon>Gammaproteobacteria</taxon>
        <taxon>Alteromonadales</taxon>
        <taxon>Alteromonadaceae</taxon>
        <taxon>Alteromonas/Salinimonas group</taxon>
        <taxon>Alteromonas</taxon>
    </lineage>
</organism>
<dbReference type="InterPro" id="IPR008207">
    <property type="entry name" value="Sig_transdc_His_kin_Hpt_dom"/>
</dbReference>
<dbReference type="EMBL" id="PVNP01000054">
    <property type="protein sequence ID" value="PRO74178.1"/>
    <property type="molecule type" value="Genomic_DNA"/>
</dbReference>
<accession>A0A2S9VCJ2</accession>
<dbReference type="GO" id="GO:0000160">
    <property type="term" value="P:phosphorelay signal transduction system"/>
    <property type="evidence" value="ECO:0007669"/>
    <property type="project" value="UniProtKB-KW"/>
</dbReference>
<dbReference type="InterPro" id="IPR036641">
    <property type="entry name" value="HPT_dom_sf"/>
</dbReference>
<keyword evidence="2" id="KW-0597">Phosphoprotein</keyword>
<feature type="domain" description="HPt" evidence="3">
    <location>
        <begin position="20"/>
        <end position="115"/>
    </location>
</feature>
<evidence type="ECO:0000259" key="3">
    <source>
        <dbReference type="PROSITE" id="PS50894"/>
    </source>
</evidence>
<gene>
    <name evidence="4" type="ORF">C6Y40_07325</name>
</gene>
<keyword evidence="5" id="KW-1185">Reference proteome</keyword>
<comment type="caution">
    <text evidence="4">The sequence shown here is derived from an EMBL/GenBank/DDBJ whole genome shotgun (WGS) entry which is preliminary data.</text>
</comment>
<dbReference type="Proteomes" id="UP000238949">
    <property type="component" value="Unassembled WGS sequence"/>
</dbReference>
<dbReference type="RefSeq" id="WP_105934040.1">
    <property type="nucleotide sequence ID" value="NZ_PVNP01000054.1"/>
</dbReference>
<dbReference type="Pfam" id="PF01627">
    <property type="entry name" value="Hpt"/>
    <property type="match status" value="1"/>
</dbReference>
<proteinExistence type="predicted"/>
<dbReference type="OrthoDB" id="6386737at2"/>
<dbReference type="GO" id="GO:0004672">
    <property type="term" value="F:protein kinase activity"/>
    <property type="evidence" value="ECO:0007669"/>
    <property type="project" value="UniProtKB-ARBA"/>
</dbReference>
<feature type="modified residue" description="Phosphohistidine" evidence="2">
    <location>
        <position position="59"/>
    </location>
</feature>
<dbReference type="SUPFAM" id="SSF47226">
    <property type="entry name" value="Histidine-containing phosphotransfer domain, HPT domain"/>
    <property type="match status" value="1"/>
</dbReference>
<name>A0A2S9VCJ2_9ALTE</name>